<dbReference type="Pfam" id="PF16921">
    <property type="entry name" value="Tex_YqgF"/>
    <property type="match status" value="1"/>
</dbReference>
<dbReference type="RefSeq" id="XP_032830008.1">
    <property type="nucleotide sequence ID" value="XM_032974117.1"/>
</dbReference>
<dbReference type="GO" id="GO:0003735">
    <property type="term" value="F:structural constituent of ribosome"/>
    <property type="evidence" value="ECO:0007669"/>
    <property type="project" value="TreeGrafter"/>
</dbReference>
<dbReference type="InterPro" id="IPR010994">
    <property type="entry name" value="RuvA_2-like"/>
</dbReference>
<dbReference type="PANTHER" id="PTHR10724:SF10">
    <property type="entry name" value="S1 RNA-BINDING DOMAIN-CONTAINING PROTEIN 1"/>
    <property type="match status" value="1"/>
</dbReference>
<feature type="compositionally biased region" description="Low complexity" evidence="1">
    <location>
        <begin position="160"/>
        <end position="178"/>
    </location>
</feature>
<dbReference type="InterPro" id="IPR055179">
    <property type="entry name" value="Tex-like_central_region"/>
</dbReference>
<feature type="compositionally biased region" description="Basic and acidic residues" evidence="1">
    <location>
        <begin position="27"/>
        <end position="42"/>
    </location>
</feature>
<dbReference type="InterPro" id="IPR037027">
    <property type="entry name" value="YqgF/RNaseH-like_dom_sf"/>
</dbReference>
<dbReference type="InterPro" id="IPR006641">
    <property type="entry name" value="YqgF/RNaseH-like_dom"/>
</dbReference>
<evidence type="ECO:0000313" key="4">
    <source>
        <dbReference type="RefSeq" id="XP_032830007.1"/>
    </source>
</evidence>
<dbReference type="RefSeq" id="XP_032830007.1">
    <property type="nucleotide sequence ID" value="XM_032974116.1"/>
</dbReference>
<dbReference type="InterPro" id="IPR041692">
    <property type="entry name" value="HHH_9"/>
</dbReference>
<dbReference type="SUPFAM" id="SSF53098">
    <property type="entry name" value="Ribonuclease H-like"/>
    <property type="match status" value="1"/>
</dbReference>
<evidence type="ECO:0000313" key="6">
    <source>
        <dbReference type="RefSeq" id="XP_032830009.1"/>
    </source>
</evidence>
<dbReference type="Gene3D" id="3.30.420.140">
    <property type="entry name" value="YqgF/RNase H-like domain"/>
    <property type="match status" value="1"/>
</dbReference>
<dbReference type="SUPFAM" id="SSF47781">
    <property type="entry name" value="RuvA domain 2-like"/>
    <property type="match status" value="2"/>
</dbReference>
<reference evidence="4 5" key="1">
    <citation type="submission" date="2025-04" db="UniProtKB">
        <authorList>
            <consortium name="RefSeq"/>
        </authorList>
    </citation>
    <scope>IDENTIFICATION</scope>
    <source>
        <tissue evidence="4 5">Sperm</tissue>
    </source>
</reference>
<dbReference type="InterPro" id="IPR018974">
    <property type="entry name" value="Tex-like_N"/>
</dbReference>
<dbReference type="Pfam" id="PF09371">
    <property type="entry name" value="Tex_N"/>
    <property type="match status" value="1"/>
</dbReference>
<dbReference type="Proteomes" id="UP001318040">
    <property type="component" value="Chromosome 53"/>
</dbReference>
<dbReference type="FunFam" id="3.30.420.140:FF:000001">
    <property type="entry name" value="RNA-binding transcriptional accessory protein"/>
    <property type="match status" value="1"/>
</dbReference>
<accession>A0AAJ7U5E9</accession>
<evidence type="ECO:0000256" key="1">
    <source>
        <dbReference type="SAM" id="MobiDB-lite"/>
    </source>
</evidence>
<dbReference type="SUPFAM" id="SSF50249">
    <property type="entry name" value="Nucleic acid-binding proteins"/>
    <property type="match status" value="1"/>
</dbReference>
<dbReference type="GO" id="GO:0006412">
    <property type="term" value="P:translation"/>
    <property type="evidence" value="ECO:0007669"/>
    <property type="project" value="TreeGrafter"/>
</dbReference>
<dbReference type="InterPro" id="IPR003029">
    <property type="entry name" value="S1_domain"/>
</dbReference>
<dbReference type="PROSITE" id="PS50126">
    <property type="entry name" value="S1"/>
    <property type="match status" value="1"/>
</dbReference>
<dbReference type="Pfam" id="PF17674">
    <property type="entry name" value="HHH_9"/>
    <property type="match status" value="1"/>
</dbReference>
<dbReference type="Gene3D" id="1.10.3500.10">
    <property type="entry name" value="Tex N-terminal region-like"/>
    <property type="match status" value="1"/>
</dbReference>
<dbReference type="KEGG" id="pmrn:116953853"/>
<dbReference type="InterPro" id="IPR012340">
    <property type="entry name" value="NA-bd_OB-fold"/>
</dbReference>
<feature type="region of interest" description="Disordered" evidence="1">
    <location>
        <begin position="480"/>
        <end position="502"/>
    </location>
</feature>
<feature type="domain" description="S1 motif" evidence="2">
    <location>
        <begin position="1013"/>
        <end position="1091"/>
    </location>
</feature>
<dbReference type="GO" id="GO:0006139">
    <property type="term" value="P:nucleobase-containing compound metabolic process"/>
    <property type="evidence" value="ECO:0007669"/>
    <property type="project" value="InterPro"/>
</dbReference>
<dbReference type="Gene3D" id="1.10.150.310">
    <property type="entry name" value="Tex RuvX-like domain-like"/>
    <property type="match status" value="2"/>
</dbReference>
<protein>
    <submittedName>
        <fullName evidence="4 5">S1 RNA-binding domain-containing protein 1 isoform X1</fullName>
    </submittedName>
</protein>
<dbReference type="InterPro" id="IPR032639">
    <property type="entry name" value="Tex_YqgF"/>
</dbReference>
<dbReference type="Gene3D" id="1.10.10.650">
    <property type="entry name" value="RuvA domain 2-like"/>
    <property type="match status" value="1"/>
</dbReference>
<name>A0AAJ7U5E9_PETMA</name>
<sequence>MERLRPNRKAAIILHDEDDDQDDQESMSDHEEWTPSDNDTRPKKPGGAKRRLHADSGSDDTETPAKRAKRPAAPRAPRVPKAPKEPKAPRAPRVPKAPRAPRVPKAPKEPKAPRAPRVPKAPKEPKAPKIPKATKAREKPETLSPRKPVAVKEEPPWSPGRGALAGIAIGVAGQALAIKPDPHTSTNREPHSHSATGPHVKKEPHSDSATGPHVKKEPHSDSATGPHVKKEPHSDSATGPHVKKEPHSHSATGPHVKKEPHSDSATGPHVKKEPVAVSWTVAQAVARQLALSEGVVQQVVRLLDEEYTIPFIARYRRELTNDMDADMLRQVEESVHQLRAVQKKVKSAVATLQKDDQLTARLQQALQECRCVEELEILVAPLKTSSRQSKAERARRLGLEAAAQTVLTEPHRLDMVALVRPAEPGLSTLAEVEAGVQHILADIIAKDRATMDMVRKMCENSMVMIESSLSAAAKTSLHKGKEGARDGGLSARSFHGKAPHGKRQDINNFEKYFSFQKPISRVENYEVLALNRGENLKILTVKINIPVQVKTNFHSWCLNQRWRLLVPFVPPYVQQLLSNSLEDSLKRLIIPLVTRHYRASLTRRAELASISLFAKNLRKLLLVPPVRGRSVLGIDPGFRHGCKLALTSPTGQVVATDVIFLDDTKRSQATVRNLLLQHRCETVAIGNGCGCREAECFVSELIQSGSLRPLNVVYSIVNENGASIYSVSPEAQQEMPGMDPNLRSAVSIARRLQDPLAELVKIDPKHLGIGMYQHDLPDAQLKVALRGVVQECVSFVGVDINACSVTLLGYVSGLSSVLARRIVEWREQQGPFLCRQQLLRVKGMGPKTFLQCAGFVRVNPAPSSTGPATSSSAGVGAGVGGSEPGANPAPAPGRKKRTRQGGGPEEGEEEEVANPLDRTWIHPESYAIAHRLLRLIGGSAEQVGRPELRRRVEAALAQHGSVEALAQAVGTTVPTLQIVLDGLKQPHDHDIRAELQKPIFRRTVMTLEELHVGMSLQGRVVSYTDFGAFVDIGVGQKALIPKRFITAQNSLPTGQGGADRRSSFLLGPGDRVEVRVHHMELARNRITLALERML</sequence>
<dbReference type="GO" id="GO:0003729">
    <property type="term" value="F:mRNA binding"/>
    <property type="evidence" value="ECO:0007669"/>
    <property type="project" value="TreeGrafter"/>
</dbReference>
<dbReference type="CTD" id="55133"/>
<dbReference type="Gene3D" id="2.40.50.140">
    <property type="entry name" value="Nucleic acid-binding proteins"/>
    <property type="match status" value="1"/>
</dbReference>
<dbReference type="FunFam" id="1.10.10.650:FF:000001">
    <property type="entry name" value="S1 RNA-binding domain 1"/>
    <property type="match status" value="1"/>
</dbReference>
<dbReference type="Pfam" id="PF00575">
    <property type="entry name" value="S1"/>
    <property type="match status" value="1"/>
</dbReference>
<feature type="region of interest" description="Disordered" evidence="1">
    <location>
        <begin position="1"/>
        <end position="270"/>
    </location>
</feature>
<feature type="compositionally biased region" description="Acidic residues" evidence="1">
    <location>
        <begin position="16"/>
        <end position="26"/>
    </location>
</feature>
<evidence type="ECO:0000259" key="2">
    <source>
        <dbReference type="PROSITE" id="PS50126"/>
    </source>
</evidence>
<dbReference type="InterPro" id="IPR012337">
    <property type="entry name" value="RNaseH-like_sf"/>
</dbReference>
<feature type="compositionally biased region" description="Basic and acidic residues" evidence="1">
    <location>
        <begin position="180"/>
        <end position="192"/>
    </location>
</feature>
<dbReference type="PANTHER" id="PTHR10724">
    <property type="entry name" value="30S RIBOSOMAL PROTEIN S1"/>
    <property type="match status" value="1"/>
</dbReference>
<evidence type="ECO:0000313" key="5">
    <source>
        <dbReference type="RefSeq" id="XP_032830008.1"/>
    </source>
</evidence>
<dbReference type="AlphaFoldDB" id="A0AAJ7U5E9"/>
<evidence type="ECO:0000313" key="3">
    <source>
        <dbReference type="Proteomes" id="UP001318040"/>
    </source>
</evidence>
<dbReference type="SMART" id="SM00316">
    <property type="entry name" value="S1"/>
    <property type="match status" value="1"/>
</dbReference>
<dbReference type="Pfam" id="PF12836">
    <property type="entry name" value="HHH_3"/>
    <property type="match status" value="1"/>
</dbReference>
<feature type="compositionally biased region" description="Low complexity" evidence="1">
    <location>
        <begin position="862"/>
        <end position="874"/>
    </location>
</feature>
<dbReference type="InterPro" id="IPR023323">
    <property type="entry name" value="Tex-like_dom_sf"/>
</dbReference>
<gene>
    <name evidence="4 5 6" type="primary">SRBD1</name>
</gene>
<dbReference type="SUPFAM" id="SSF158832">
    <property type="entry name" value="Tex N-terminal region-like"/>
    <property type="match status" value="1"/>
</dbReference>
<dbReference type="InterPro" id="IPR050437">
    <property type="entry name" value="Ribos_protein_bS1-like"/>
</dbReference>
<dbReference type="RefSeq" id="XP_032830009.1">
    <property type="nucleotide sequence ID" value="XM_032974118.1"/>
</dbReference>
<dbReference type="InterPro" id="IPR023319">
    <property type="entry name" value="Tex-like_HTH_dom_sf"/>
</dbReference>
<feature type="compositionally biased region" description="Basic residues" evidence="1">
    <location>
        <begin position="43"/>
        <end position="52"/>
    </location>
</feature>
<feature type="region of interest" description="Disordered" evidence="1">
    <location>
        <begin position="862"/>
        <end position="914"/>
    </location>
</feature>
<dbReference type="Pfam" id="PF22706">
    <property type="entry name" value="Tex_central_region"/>
    <property type="match status" value="1"/>
</dbReference>
<proteinExistence type="predicted"/>
<organism evidence="3 4">
    <name type="scientific">Petromyzon marinus</name>
    <name type="common">Sea lamprey</name>
    <dbReference type="NCBI Taxonomy" id="7757"/>
    <lineage>
        <taxon>Eukaryota</taxon>
        <taxon>Metazoa</taxon>
        <taxon>Chordata</taxon>
        <taxon>Craniata</taxon>
        <taxon>Vertebrata</taxon>
        <taxon>Cyclostomata</taxon>
        <taxon>Hyperoartia</taxon>
        <taxon>Petromyzontiformes</taxon>
        <taxon>Petromyzontidae</taxon>
        <taxon>Petromyzon</taxon>
    </lineage>
</organism>
<dbReference type="SMART" id="SM00732">
    <property type="entry name" value="YqgFc"/>
    <property type="match status" value="1"/>
</dbReference>
<keyword evidence="3" id="KW-1185">Reference proteome</keyword>